<dbReference type="InterPro" id="IPR016024">
    <property type="entry name" value="ARM-type_fold"/>
</dbReference>
<dbReference type="Gene3D" id="1.25.10.10">
    <property type="entry name" value="Leucine-rich Repeat Variant"/>
    <property type="match status" value="4"/>
</dbReference>
<dbReference type="InterPro" id="IPR021133">
    <property type="entry name" value="HEAT_type_2"/>
</dbReference>
<dbReference type="Pfam" id="PF24984">
    <property type="entry name" value="HEAT_EF3_GNC1"/>
    <property type="match status" value="1"/>
</dbReference>
<feature type="region of interest" description="Disordered" evidence="3">
    <location>
        <begin position="2259"/>
        <end position="2300"/>
    </location>
</feature>
<evidence type="ECO:0000313" key="6">
    <source>
        <dbReference type="Proteomes" id="UP000789595"/>
    </source>
</evidence>
<feature type="domain" description="TOG" evidence="4">
    <location>
        <begin position="1123"/>
        <end position="1358"/>
    </location>
</feature>
<keyword evidence="1" id="KW-0677">Repeat</keyword>
<dbReference type="PROSITE" id="PS50077">
    <property type="entry name" value="HEAT_REPEAT"/>
    <property type="match status" value="2"/>
</dbReference>
<dbReference type="GO" id="GO:0005829">
    <property type="term" value="C:cytosol"/>
    <property type="evidence" value="ECO:0007669"/>
    <property type="project" value="TreeGrafter"/>
</dbReference>
<dbReference type="PANTHER" id="PTHR23346">
    <property type="entry name" value="TRANSLATIONAL ACTIVATOR GCN1-RELATED"/>
    <property type="match status" value="1"/>
</dbReference>
<dbReference type="PANTHER" id="PTHR23346:SF7">
    <property type="entry name" value="STALLED RIBOSOME SENSOR GCN1"/>
    <property type="match status" value="1"/>
</dbReference>
<dbReference type="GO" id="GO:0034198">
    <property type="term" value="P:cellular response to amino acid starvation"/>
    <property type="evidence" value="ECO:0007669"/>
    <property type="project" value="TreeGrafter"/>
</dbReference>
<organism evidence="5 6">
    <name type="scientific">Pelagomonas calceolata</name>
    <dbReference type="NCBI Taxonomy" id="35677"/>
    <lineage>
        <taxon>Eukaryota</taxon>
        <taxon>Sar</taxon>
        <taxon>Stramenopiles</taxon>
        <taxon>Ochrophyta</taxon>
        <taxon>Pelagophyceae</taxon>
        <taxon>Pelagomonadales</taxon>
        <taxon>Pelagomonadaceae</taxon>
        <taxon>Pelagomonas</taxon>
    </lineage>
</organism>
<evidence type="ECO:0000256" key="3">
    <source>
        <dbReference type="SAM" id="MobiDB-lite"/>
    </source>
</evidence>
<gene>
    <name evidence="5" type="ORF">PECAL_2P13600</name>
</gene>
<comment type="caution">
    <text evidence="5">The sequence shown here is derived from an EMBL/GenBank/DDBJ whole genome shotgun (WGS) entry which is preliminary data.</text>
</comment>
<dbReference type="Proteomes" id="UP000789595">
    <property type="component" value="Unassembled WGS sequence"/>
</dbReference>
<feature type="compositionally biased region" description="Basic and acidic residues" evidence="3">
    <location>
        <begin position="1091"/>
        <end position="1104"/>
    </location>
</feature>
<dbReference type="InterPro" id="IPR057546">
    <property type="entry name" value="HEAT_GCN1"/>
</dbReference>
<feature type="repeat" description="HEAT" evidence="2">
    <location>
        <begin position="1302"/>
        <end position="1339"/>
    </location>
</feature>
<dbReference type="Pfam" id="PF24987">
    <property type="entry name" value="HEAT_EF3_N"/>
    <property type="match status" value="1"/>
</dbReference>
<dbReference type="SMART" id="SM01349">
    <property type="entry name" value="TOG"/>
    <property type="match status" value="1"/>
</dbReference>
<evidence type="ECO:0000313" key="5">
    <source>
        <dbReference type="EMBL" id="CAH0368300.1"/>
    </source>
</evidence>
<reference evidence="5" key="1">
    <citation type="submission" date="2021-11" db="EMBL/GenBank/DDBJ databases">
        <authorList>
            <consortium name="Genoscope - CEA"/>
            <person name="William W."/>
        </authorList>
    </citation>
    <scope>NUCLEOTIDE SEQUENCE</scope>
</reference>
<accession>A0A8J2SB86</accession>
<keyword evidence="6" id="KW-1185">Reference proteome</keyword>
<name>A0A8J2SB86_9STRA</name>
<dbReference type="GO" id="GO:0006417">
    <property type="term" value="P:regulation of translation"/>
    <property type="evidence" value="ECO:0007669"/>
    <property type="project" value="TreeGrafter"/>
</dbReference>
<feature type="compositionally biased region" description="Basic and acidic residues" evidence="3">
    <location>
        <begin position="2267"/>
        <end position="2287"/>
    </location>
</feature>
<feature type="region of interest" description="Disordered" evidence="3">
    <location>
        <begin position="1065"/>
        <end position="1104"/>
    </location>
</feature>
<sequence>MAADLTAAIKRCKLSPEAGAAELRKALEETHELASAADAAAAAAASLKSGSATARGHALAACILLAGLVEDANDAADAVAAVLETATDWAARGALAGGLMALAANAGAGAGFVRATKATAAAATKASGGGDDAAAAAARAACWAACAVCGASLREPVADVTKALSQDLKTAAAPASRSRAPAALRAAASLLHEGPGDEPLEANASPTETEKSPWVASLREALPALEALAPKAPPKKPKAAGPAYAAAQNVLALLSATPKARAKTLGVAATDGGAVLWGGADASSKWAAASVLRRAFDGEAVASFSSVSPHCWRGLARAATTREAYVRVAARRALRAGIGKWPKAVASSHAEELWGLARICERGDGPKPIDEEGNPEAARPDLRRAVADLLRETRPLEAFSPVLTANLALLCHHAAVASPKVSARLWRRVSGKCALNDAGRDILKDALLAVDDEPTAVTNERRAAAARAFAALNADAWPLVADALREATANAPSADARKAWAGAVSSEADAPSLFEGTSTAKPKAAVKSAKRGKLYGSDDAAWESEVRKDLAKKKTGTVDNAVSKRVAEVSQEVASYRATATAAVDAFVALSNAGAFSSGTRDALDALAALDAAVPDLNASTGFAAIGNSSVLGAALALAHGHSVDAVLTSNDSIQRRVVERGLVVLGEREAAPECLALACAALEAAPACFSGNLPNYEPPLRSAIVAAARALQRCVGAPHLVRADCVSATLALTRAAALDDQLRLALDKANIEVDATAAALCSTKCDAATTSILCGAGPRAAGLLSAAPAERRAARGALSEALAHNSPLSDASEAAAAVSSYFEDDAAETPLPTKPAADALVALALDDADDDDAYANARAAARRACAAVDGDVWSACRAAFDAAAAPPEEASSSNVFAAPGDDSLERSAEAKAQERSSKARRRRRAAQLLAALCAAGKAPGDAFPWVVSKLDDPDDGVRSSVVQLGVACVDADGDDGLAVKIKACEDALAKATSCEAVTLLGAAASHLAPDDVRVADVADRLVDVLVATTKADEPPPPPKEVKKKPRAVAAKTGIAAIGMAPQKKNPFAKRGSGPAKPRLGAADIGGLRKTRAEREGSVPEKKQRTFDIKPVADCLGKLAKTMKKTHAERAGSLVERLRETSFSDRDPATRRKASTGLAAVVKGLGIGALKKQEVVERIRDALDARAAGGDLNAAHGALSCIEALAKTLGVLFEPYEIKLLAPLLNCFADSSDVVRNAAKNAAREVFGGLSAHGVKLALPDVLKQAAGEETTSWRARVAAIEMLGATASCAPKQLGAVLPKAVPALADALADTHDGVREAARKALEEVFSVASNPEVRAARKELLAALCDPAHCTLQALEALEQREFARAPDAPALALLAPILARGLRDRAALTKRRAALVCGNLAALCAGTAQEQALAPHLPLFQPLLETNAVGDAHPDVRLAAATALAQVVDALGVDRVPFIIQRLTRAALSRTEPDECGDIIAKKGDEVLAAGASERSGAAQALSLVCVESGTVSALMRDDLVPLSRHQTPAAREGALWCLRFLARDDADFGDHVQDALKAVLDGLADDADAIRDVALLAGKQLVRAHGDAQLHVLLPSLEGQLLGPRWRLREAAARLLGELLCLIGDARQVGVAEFDDADAALGDEETANKLRKRIGGAAWRNTISSLYIARLDAVQGVRQAAVEVWKTVVPNTPRMLREVLETLVRRLVAMLTPVSSSQDDAERLQGVQQPEYNTSDDEDGDELEADDINVERQRVASRALGDVVLKIGDRVIPELMPLLQEAFDNGDEATRVGVCLGLAEVCGATPQRQANEKLDLLAPPVVEALCGPNASPRITAHAAMAFHALHGQAGPRAVEEVVPEVLRRLDDDSDDRGATRARGALREICRRRARELLTGVIPQLLKRPMSERRADALGAVADVAASALRPFVATVVRAALAELGAETEHAEAVAAGAAAVAAAVAAGGDASAAVGPLASPFADNAKAPLRRDASTLAAAFFRACDDRCDAEGAAPDCRDRLLEAAPLLLRELLNNLAEPDDACRGQALEALASYGDAVAVERQAEHLDMYRATLQSAASAARLGRKQVEEPVPALSRDGGLKTLLPPYLHSLLHGDPEQRESAALGIGELVRLSSEATLKPVAIKVAGPLIRVGGDRFGGPVKAAVLEALAALLEVAPKLVKAFVPQLQATFAKALRDPALEVRRNGVTALGLLAPLSTRLDALVTDLSSGATADDAPDAVAAACLKGLAAVFGNATGPKPPSDASRDAARDAAEALAGHEDPEVSKAAAALSSTLGG</sequence>
<dbReference type="InterPro" id="IPR011989">
    <property type="entry name" value="ARM-like"/>
</dbReference>
<dbReference type="GO" id="GO:0019887">
    <property type="term" value="F:protein kinase regulator activity"/>
    <property type="evidence" value="ECO:0007669"/>
    <property type="project" value="TreeGrafter"/>
</dbReference>
<protein>
    <recommendedName>
        <fullName evidence="4">TOG domain-containing protein</fullName>
    </recommendedName>
</protein>
<feature type="compositionally biased region" description="Basic and acidic residues" evidence="3">
    <location>
        <begin position="904"/>
        <end position="918"/>
    </location>
</feature>
<feature type="region of interest" description="Disordered" evidence="3">
    <location>
        <begin position="1725"/>
        <end position="1748"/>
    </location>
</feature>
<evidence type="ECO:0000259" key="4">
    <source>
        <dbReference type="SMART" id="SM01349"/>
    </source>
</evidence>
<proteinExistence type="predicted"/>
<dbReference type="EMBL" id="CAKKNE010000002">
    <property type="protein sequence ID" value="CAH0368300.1"/>
    <property type="molecule type" value="Genomic_DNA"/>
</dbReference>
<dbReference type="Pfam" id="PF23271">
    <property type="entry name" value="HEAT_GCN1"/>
    <property type="match status" value="1"/>
</dbReference>
<dbReference type="OrthoDB" id="5148094at2759"/>
<evidence type="ECO:0000256" key="2">
    <source>
        <dbReference type="PROSITE-ProRule" id="PRU00103"/>
    </source>
</evidence>
<feature type="repeat" description="HEAT" evidence="2">
    <location>
        <begin position="1425"/>
        <end position="1461"/>
    </location>
</feature>
<evidence type="ECO:0000256" key="1">
    <source>
        <dbReference type="ARBA" id="ARBA00022737"/>
    </source>
</evidence>
<feature type="region of interest" description="Disordered" evidence="3">
    <location>
        <begin position="193"/>
        <end position="212"/>
    </location>
</feature>
<dbReference type="SUPFAM" id="SSF48371">
    <property type="entry name" value="ARM repeat"/>
    <property type="match status" value="3"/>
</dbReference>
<feature type="region of interest" description="Disordered" evidence="3">
    <location>
        <begin position="891"/>
        <end position="921"/>
    </location>
</feature>
<dbReference type="InterPro" id="IPR034085">
    <property type="entry name" value="TOG"/>
</dbReference>